<protein>
    <recommendedName>
        <fullName evidence="3">UDP-N-acetylenolpyruvoylglucosamine reductase</fullName>
        <ecNumber evidence="3">1.3.1.98</ecNumber>
    </recommendedName>
    <alternativeName>
        <fullName evidence="3">UDP-N-acetylmuramate dehydrogenase</fullName>
    </alternativeName>
</protein>
<dbReference type="Proteomes" id="UP000286931">
    <property type="component" value="Unassembled WGS sequence"/>
</dbReference>
<keyword evidence="3" id="KW-0274">FAD</keyword>
<keyword evidence="3" id="KW-0133">Cell shape</keyword>
<evidence type="ECO:0000256" key="2">
    <source>
        <dbReference type="ARBA" id="ARBA00023002"/>
    </source>
</evidence>
<keyword evidence="3" id="KW-0131">Cell cycle</keyword>
<comment type="catalytic activity">
    <reaction evidence="3">
        <text>UDP-N-acetyl-alpha-D-muramate + NADP(+) = UDP-N-acetyl-3-O-(1-carboxyvinyl)-alpha-D-glucosamine + NADPH + H(+)</text>
        <dbReference type="Rhea" id="RHEA:12248"/>
        <dbReference type="ChEBI" id="CHEBI:15378"/>
        <dbReference type="ChEBI" id="CHEBI:57783"/>
        <dbReference type="ChEBI" id="CHEBI:58349"/>
        <dbReference type="ChEBI" id="CHEBI:68483"/>
        <dbReference type="ChEBI" id="CHEBI:70757"/>
        <dbReference type="EC" id="1.3.1.98"/>
    </reaction>
</comment>
<accession>A0A401YWU0</accession>
<dbReference type="GO" id="GO:0009252">
    <property type="term" value="P:peptidoglycan biosynthetic process"/>
    <property type="evidence" value="ECO:0007669"/>
    <property type="project" value="UniProtKB-UniRule"/>
</dbReference>
<dbReference type="PANTHER" id="PTHR21071:SF4">
    <property type="entry name" value="UDP-N-ACETYLENOLPYRUVOYLGLUCOSAMINE REDUCTASE"/>
    <property type="match status" value="1"/>
</dbReference>
<feature type="compositionally biased region" description="Basic residues" evidence="4">
    <location>
        <begin position="202"/>
        <end position="212"/>
    </location>
</feature>
<organism evidence="6 7">
    <name type="scientific">Embleya hyalina</name>
    <dbReference type="NCBI Taxonomy" id="516124"/>
    <lineage>
        <taxon>Bacteria</taxon>
        <taxon>Bacillati</taxon>
        <taxon>Actinomycetota</taxon>
        <taxon>Actinomycetes</taxon>
        <taxon>Kitasatosporales</taxon>
        <taxon>Streptomycetaceae</taxon>
        <taxon>Embleya</taxon>
    </lineage>
</organism>
<keyword evidence="3" id="KW-0285">Flavoprotein</keyword>
<dbReference type="SUPFAM" id="SSF56176">
    <property type="entry name" value="FAD-binding/transporter-associated domain-like"/>
    <property type="match status" value="1"/>
</dbReference>
<dbReference type="InterPro" id="IPR016167">
    <property type="entry name" value="FAD-bd_PCMH_sub1"/>
</dbReference>
<comment type="caution">
    <text evidence="3">Lacks conserved residue(s) required for the propagation of feature annotation.</text>
</comment>
<dbReference type="EMBL" id="BIFH01000031">
    <property type="protein sequence ID" value="GCD99087.1"/>
    <property type="molecule type" value="Genomic_DNA"/>
</dbReference>
<dbReference type="Gene3D" id="3.30.465.10">
    <property type="match status" value="1"/>
</dbReference>
<dbReference type="GO" id="GO:0051301">
    <property type="term" value="P:cell division"/>
    <property type="evidence" value="ECO:0007669"/>
    <property type="project" value="UniProtKB-KW"/>
</dbReference>
<dbReference type="GO" id="GO:0071949">
    <property type="term" value="F:FAD binding"/>
    <property type="evidence" value="ECO:0007669"/>
    <property type="project" value="InterPro"/>
</dbReference>
<dbReference type="InterPro" id="IPR006094">
    <property type="entry name" value="Oxid_FAD_bind_N"/>
</dbReference>
<dbReference type="EC" id="1.3.1.98" evidence="3"/>
<evidence type="ECO:0000259" key="5">
    <source>
        <dbReference type="PROSITE" id="PS51387"/>
    </source>
</evidence>
<dbReference type="PROSITE" id="PS51387">
    <property type="entry name" value="FAD_PCMH"/>
    <property type="match status" value="1"/>
</dbReference>
<dbReference type="GO" id="GO:0008762">
    <property type="term" value="F:UDP-N-acetylmuramate dehydrogenase activity"/>
    <property type="evidence" value="ECO:0007669"/>
    <property type="project" value="UniProtKB-UniRule"/>
</dbReference>
<gene>
    <name evidence="6" type="primary">murB_3</name>
    <name evidence="3" type="synonym">murB</name>
    <name evidence="6" type="ORF">EHYA_06799</name>
</gene>
<comment type="function">
    <text evidence="3">Cell wall formation.</text>
</comment>
<comment type="cofactor">
    <cofactor evidence="3">
        <name>FAD</name>
        <dbReference type="ChEBI" id="CHEBI:57692"/>
    </cofactor>
</comment>
<keyword evidence="3" id="KW-0573">Peptidoglycan synthesis</keyword>
<feature type="domain" description="FAD-binding PCMH-type" evidence="5">
    <location>
        <begin position="13"/>
        <end position="181"/>
    </location>
</feature>
<dbReference type="PANTHER" id="PTHR21071">
    <property type="entry name" value="UDP-N-ACETYLENOLPYRUVOYLGLUCOSAMINE REDUCTASE"/>
    <property type="match status" value="1"/>
</dbReference>
<name>A0A401YWU0_9ACTN</name>
<dbReference type="Pfam" id="PF01565">
    <property type="entry name" value="FAD_binding_4"/>
    <property type="match status" value="1"/>
</dbReference>
<keyword evidence="2 3" id="KW-0560">Oxidoreductase</keyword>
<dbReference type="InterPro" id="IPR003170">
    <property type="entry name" value="MurB"/>
</dbReference>
<dbReference type="InterPro" id="IPR036318">
    <property type="entry name" value="FAD-bd_PCMH-like_sf"/>
</dbReference>
<keyword evidence="3" id="KW-0132">Cell division</keyword>
<evidence type="ECO:0000313" key="7">
    <source>
        <dbReference type="Proteomes" id="UP000286931"/>
    </source>
</evidence>
<dbReference type="InterPro" id="IPR016169">
    <property type="entry name" value="FAD-bd_PCMH_sub2"/>
</dbReference>
<comment type="caution">
    <text evidence="6">The sequence shown here is derived from an EMBL/GenBank/DDBJ whole genome shotgun (WGS) entry which is preliminary data.</text>
</comment>
<dbReference type="HAMAP" id="MF_00037">
    <property type="entry name" value="MurB"/>
    <property type="match status" value="1"/>
</dbReference>
<sequence length="212" mass="22697">MGDLLADHTTLRLGDPADRLHTHTDPTTWPDLLAELSSRTWVLGGGSNVLAPDAGHRGTVLIMATRGITTTHGPRGTVEVTARAGEPLAELVAHTVAHGLSGIEYLTGIPGTAGAAPVQNAGAYGQEIAHTLTTLTAHDHHTARTVRLTREQCRFGYRTSRFKPEPGRFTILDVTLRLTPRANAAPIPTRTWPKPSTSPSGRPHHWPKPPPA</sequence>
<dbReference type="GO" id="GO:0071555">
    <property type="term" value="P:cell wall organization"/>
    <property type="evidence" value="ECO:0007669"/>
    <property type="project" value="UniProtKB-KW"/>
</dbReference>
<feature type="active site" evidence="3">
    <location>
        <position position="158"/>
    </location>
</feature>
<dbReference type="Gene3D" id="3.30.43.10">
    <property type="entry name" value="Uridine Diphospho-n-acetylenolpyruvylglucosamine Reductase, domain 2"/>
    <property type="match status" value="1"/>
</dbReference>
<keyword evidence="3" id="KW-0961">Cell wall biogenesis/degradation</keyword>
<reference evidence="6 7" key="1">
    <citation type="submission" date="2018-12" db="EMBL/GenBank/DDBJ databases">
        <title>Draft genome sequence of Embleya hyalina NBRC 13850T.</title>
        <authorList>
            <person name="Komaki H."/>
            <person name="Hosoyama A."/>
            <person name="Kimura A."/>
            <person name="Ichikawa N."/>
            <person name="Tamura T."/>
        </authorList>
    </citation>
    <scope>NUCLEOTIDE SEQUENCE [LARGE SCALE GENOMIC DNA]</scope>
    <source>
        <strain evidence="6 7">NBRC 13850</strain>
    </source>
</reference>
<proteinExistence type="inferred from homology"/>
<keyword evidence="7" id="KW-1185">Reference proteome</keyword>
<dbReference type="UniPathway" id="UPA00219"/>
<evidence type="ECO:0000313" key="6">
    <source>
        <dbReference type="EMBL" id="GCD99087.1"/>
    </source>
</evidence>
<dbReference type="OrthoDB" id="9804753at2"/>
<keyword evidence="3" id="KW-0521">NADP</keyword>
<evidence type="ECO:0000256" key="1">
    <source>
        <dbReference type="ARBA" id="ARBA00010485"/>
    </source>
</evidence>
<comment type="subcellular location">
    <subcellularLocation>
        <location evidence="3">Cytoplasm</location>
    </subcellularLocation>
</comment>
<keyword evidence="3" id="KW-0963">Cytoplasm</keyword>
<dbReference type="GO" id="GO:0008360">
    <property type="term" value="P:regulation of cell shape"/>
    <property type="evidence" value="ECO:0007669"/>
    <property type="project" value="UniProtKB-KW"/>
</dbReference>
<evidence type="ECO:0000256" key="4">
    <source>
        <dbReference type="SAM" id="MobiDB-lite"/>
    </source>
</evidence>
<dbReference type="RefSeq" id="WP_126640937.1">
    <property type="nucleotide sequence ID" value="NZ_BIFH01000031.1"/>
</dbReference>
<feature type="region of interest" description="Disordered" evidence="4">
    <location>
        <begin position="182"/>
        <end position="212"/>
    </location>
</feature>
<evidence type="ECO:0000256" key="3">
    <source>
        <dbReference type="HAMAP-Rule" id="MF_00037"/>
    </source>
</evidence>
<comment type="similarity">
    <text evidence="1 3">Belongs to the MurB family.</text>
</comment>
<dbReference type="GO" id="GO:0005829">
    <property type="term" value="C:cytosol"/>
    <property type="evidence" value="ECO:0007669"/>
    <property type="project" value="TreeGrafter"/>
</dbReference>
<dbReference type="InterPro" id="IPR016166">
    <property type="entry name" value="FAD-bd_PCMH"/>
</dbReference>
<comment type="pathway">
    <text evidence="3">Cell wall biogenesis; peptidoglycan biosynthesis.</text>
</comment>
<dbReference type="AlphaFoldDB" id="A0A401YWU0"/>